<dbReference type="RefSeq" id="WP_310346073.1">
    <property type="nucleotide sequence ID" value="NZ_JAVDXO010000012.1"/>
</dbReference>
<comment type="caution">
    <text evidence="2">The sequence shown here is derived from an EMBL/GenBank/DDBJ whole genome shotgun (WGS) entry which is preliminary data.</text>
</comment>
<evidence type="ECO:0000313" key="3">
    <source>
        <dbReference type="Proteomes" id="UP001268089"/>
    </source>
</evidence>
<sequence length="295" mass="34147">MLEKRKEIRVKKFARSVFFLVLALNSMSASCVEFVRYPIPETSGDQRYEYPRKLLELALSKTQTKYQIVYPSIPMNQERQVRELEAGRTIDVGPIPTSAEREARLLPIRIPLNKGLLGWRLGLIRKGDEGLLANVKTLEDLRRVRLAQGHEWPDTQILEGSGINVIPGATYESLFKMLTAKRFDYFPRSVMEIWSELDENKATMQIEPHLALHYFYDSYFFVNKQNVKLANDIREGLEKAIADGSFNKLFEEYWGGAIRKARLNERTVIELVNPLMSPETPSRRAELWYGHVPQQ</sequence>
<keyword evidence="3" id="KW-1185">Reference proteome</keyword>
<gene>
    <name evidence="2" type="ORF">J2X15_003895</name>
</gene>
<protein>
    <recommendedName>
        <fullName evidence="4">Solute-binding protein family 3/N-terminal domain-containing protein</fullName>
    </recommendedName>
</protein>
<organism evidence="2 3">
    <name type="scientific">Rhodoferax saidenbachensis</name>
    <dbReference type="NCBI Taxonomy" id="1484693"/>
    <lineage>
        <taxon>Bacteria</taxon>
        <taxon>Pseudomonadati</taxon>
        <taxon>Pseudomonadota</taxon>
        <taxon>Betaproteobacteria</taxon>
        <taxon>Burkholderiales</taxon>
        <taxon>Comamonadaceae</taxon>
        <taxon>Rhodoferax</taxon>
    </lineage>
</organism>
<dbReference type="SUPFAM" id="SSF53850">
    <property type="entry name" value="Periplasmic binding protein-like II"/>
    <property type="match status" value="1"/>
</dbReference>
<evidence type="ECO:0000256" key="1">
    <source>
        <dbReference type="SAM" id="SignalP"/>
    </source>
</evidence>
<feature type="chain" id="PRO_5045920547" description="Solute-binding protein family 3/N-terminal domain-containing protein" evidence="1">
    <location>
        <begin position="32"/>
        <end position="295"/>
    </location>
</feature>
<evidence type="ECO:0000313" key="2">
    <source>
        <dbReference type="EMBL" id="MDR7308579.1"/>
    </source>
</evidence>
<keyword evidence="1" id="KW-0732">Signal</keyword>
<accession>A0ABU1ZSR4</accession>
<feature type="signal peptide" evidence="1">
    <location>
        <begin position="1"/>
        <end position="31"/>
    </location>
</feature>
<dbReference type="Gene3D" id="3.40.190.10">
    <property type="entry name" value="Periplasmic binding protein-like II"/>
    <property type="match status" value="2"/>
</dbReference>
<name>A0ABU1ZSR4_9BURK</name>
<reference evidence="2 3" key="1">
    <citation type="submission" date="2023-07" db="EMBL/GenBank/DDBJ databases">
        <title>Sorghum-associated microbial communities from plants grown in Nebraska, USA.</title>
        <authorList>
            <person name="Schachtman D."/>
        </authorList>
    </citation>
    <scope>NUCLEOTIDE SEQUENCE [LARGE SCALE GENOMIC DNA]</scope>
    <source>
        <strain evidence="2 3">BE308</strain>
    </source>
</reference>
<proteinExistence type="predicted"/>
<dbReference type="Proteomes" id="UP001268089">
    <property type="component" value="Unassembled WGS sequence"/>
</dbReference>
<evidence type="ECO:0008006" key="4">
    <source>
        <dbReference type="Google" id="ProtNLM"/>
    </source>
</evidence>
<dbReference type="EMBL" id="JAVDXO010000012">
    <property type="protein sequence ID" value="MDR7308579.1"/>
    <property type="molecule type" value="Genomic_DNA"/>
</dbReference>
<dbReference type="PROSITE" id="PS51257">
    <property type="entry name" value="PROKAR_LIPOPROTEIN"/>
    <property type="match status" value="1"/>
</dbReference>